<dbReference type="Gene3D" id="3.30.1330.70">
    <property type="entry name" value="Holliday junction resolvase RusA"/>
    <property type="match status" value="1"/>
</dbReference>
<dbReference type="GO" id="GO:0006310">
    <property type="term" value="P:DNA recombination"/>
    <property type="evidence" value="ECO:0007669"/>
    <property type="project" value="InterPro"/>
</dbReference>
<dbReference type="GO" id="GO:0006281">
    <property type="term" value="P:DNA repair"/>
    <property type="evidence" value="ECO:0007669"/>
    <property type="project" value="InterPro"/>
</dbReference>
<comment type="caution">
    <text evidence="1">The sequence shown here is derived from an EMBL/GenBank/DDBJ whole genome shotgun (WGS) entry which is preliminary data.</text>
</comment>
<dbReference type="SUPFAM" id="SSF103084">
    <property type="entry name" value="Holliday junction resolvase RusA"/>
    <property type="match status" value="1"/>
</dbReference>
<dbReference type="AlphaFoldDB" id="A0A0F9F7G1"/>
<reference evidence="1" key="1">
    <citation type="journal article" date="2015" name="Nature">
        <title>Complex archaea that bridge the gap between prokaryotes and eukaryotes.</title>
        <authorList>
            <person name="Spang A."/>
            <person name="Saw J.H."/>
            <person name="Jorgensen S.L."/>
            <person name="Zaremba-Niedzwiedzka K."/>
            <person name="Martijn J."/>
            <person name="Lind A.E."/>
            <person name="van Eijk R."/>
            <person name="Schleper C."/>
            <person name="Guy L."/>
            <person name="Ettema T.J."/>
        </authorList>
    </citation>
    <scope>NUCLEOTIDE SEQUENCE</scope>
</reference>
<dbReference type="InterPro" id="IPR008822">
    <property type="entry name" value="Endonuclease_RusA-like"/>
</dbReference>
<gene>
    <name evidence="1" type="ORF">LCGC14_1986100</name>
</gene>
<evidence type="ECO:0000313" key="1">
    <source>
        <dbReference type="EMBL" id="KKL82309.1"/>
    </source>
</evidence>
<dbReference type="InterPro" id="IPR036614">
    <property type="entry name" value="RusA-like_sf"/>
</dbReference>
<organism evidence="1">
    <name type="scientific">marine sediment metagenome</name>
    <dbReference type="NCBI Taxonomy" id="412755"/>
    <lineage>
        <taxon>unclassified sequences</taxon>
        <taxon>metagenomes</taxon>
        <taxon>ecological metagenomes</taxon>
    </lineage>
</organism>
<proteinExistence type="predicted"/>
<dbReference type="EMBL" id="LAZR01022310">
    <property type="protein sequence ID" value="KKL82309.1"/>
    <property type="molecule type" value="Genomic_DNA"/>
</dbReference>
<accession>A0A0F9F7G1</accession>
<dbReference type="Pfam" id="PF05866">
    <property type="entry name" value="RusA"/>
    <property type="match status" value="1"/>
</dbReference>
<feature type="non-terminal residue" evidence="1">
    <location>
        <position position="1"/>
    </location>
</feature>
<protein>
    <submittedName>
        <fullName evidence="1">Uncharacterized protein</fullName>
    </submittedName>
</protein>
<dbReference type="GO" id="GO:0000287">
    <property type="term" value="F:magnesium ion binding"/>
    <property type="evidence" value="ECO:0007669"/>
    <property type="project" value="InterPro"/>
</dbReference>
<name>A0A0F9F7G1_9ZZZZ</name>
<sequence>VSLRLSLGPPDKRKRDLSNFVKAIEDRLVAHNVLRDDSDVWRLEVFWDRSIKGARVEITPMGAVA</sequence>